<reference evidence="1 2" key="1">
    <citation type="submission" date="2021-01" db="EMBL/GenBank/DDBJ databases">
        <title>011410 draft genome.</title>
        <authorList>
            <person name="Lang L."/>
        </authorList>
    </citation>
    <scope>NUCLEOTIDE SEQUENCE [LARGE SCALE GENOMIC DNA]</scope>
    <source>
        <strain evidence="1 2">KCTC 42845</strain>
    </source>
</reference>
<dbReference type="EMBL" id="JAESHT010000005">
    <property type="protein sequence ID" value="MBL3673595.1"/>
    <property type="molecule type" value="Genomic_DNA"/>
</dbReference>
<keyword evidence="2" id="KW-1185">Reference proteome</keyword>
<accession>A0ABS1S4F3</accession>
<proteinExistence type="predicted"/>
<evidence type="ECO:0000313" key="2">
    <source>
        <dbReference type="Proteomes" id="UP000644749"/>
    </source>
</evidence>
<dbReference type="Proteomes" id="UP000644749">
    <property type="component" value="Unassembled WGS sequence"/>
</dbReference>
<protein>
    <submittedName>
        <fullName evidence="1">Uncharacterized protein</fullName>
    </submittedName>
</protein>
<evidence type="ECO:0000313" key="1">
    <source>
        <dbReference type="EMBL" id="MBL3673595.1"/>
    </source>
</evidence>
<sequence>MVSRNVSRQDASWVALQSVLGFGVENALKAFLAATGMTRRELKGFSHGLEDLASEAKKRWLREHGVLKEQPELTDALDAFIEACGLDYGRYNYRYLEQTSVTRLHAGLATTTVIHVVYVIAGIAEEIESTGQTISVQP</sequence>
<organism evidence="1 2">
    <name type="scientific">Paracoccus aerius</name>
    <dbReference type="NCBI Taxonomy" id="1915382"/>
    <lineage>
        <taxon>Bacteria</taxon>
        <taxon>Pseudomonadati</taxon>
        <taxon>Pseudomonadota</taxon>
        <taxon>Alphaproteobacteria</taxon>
        <taxon>Rhodobacterales</taxon>
        <taxon>Paracoccaceae</taxon>
        <taxon>Paracoccus</taxon>
    </lineage>
</organism>
<name>A0ABS1S4F3_9RHOB</name>
<gene>
    <name evidence="1" type="ORF">JL111_08845</name>
</gene>
<dbReference type="RefSeq" id="WP_202380121.1">
    <property type="nucleotide sequence ID" value="NZ_JAESHT010000005.1"/>
</dbReference>
<comment type="caution">
    <text evidence="1">The sequence shown here is derived from an EMBL/GenBank/DDBJ whole genome shotgun (WGS) entry which is preliminary data.</text>
</comment>